<dbReference type="EMBL" id="SJKC01000003">
    <property type="protein sequence ID" value="TCC35630.1"/>
    <property type="molecule type" value="Genomic_DNA"/>
</dbReference>
<dbReference type="InterPro" id="IPR015943">
    <property type="entry name" value="WD40/YVTN_repeat-like_dom_sf"/>
</dbReference>
<protein>
    <recommendedName>
        <fullName evidence="1">Pyrrolo-quinoline quinone repeat domain-containing protein</fullName>
    </recommendedName>
</protein>
<comment type="caution">
    <text evidence="2">The sequence shown here is derived from an EMBL/GenBank/DDBJ whole genome shotgun (WGS) entry which is preliminary data.</text>
</comment>
<gene>
    <name evidence="2" type="ORF">E0H92_23150</name>
</gene>
<dbReference type="Proteomes" id="UP000294225">
    <property type="component" value="Unassembled WGS sequence"/>
</dbReference>
<accession>A0A4R0ISG7</accession>
<feature type="domain" description="Pyrrolo-quinoline quinone repeat" evidence="1">
    <location>
        <begin position="337"/>
        <end position="449"/>
    </location>
</feature>
<dbReference type="AlphaFoldDB" id="A0A4R0ISG7"/>
<organism evidence="2 3">
    <name type="scientific">Kribbella speibonae</name>
    <dbReference type="NCBI Taxonomy" id="1572660"/>
    <lineage>
        <taxon>Bacteria</taxon>
        <taxon>Bacillati</taxon>
        <taxon>Actinomycetota</taxon>
        <taxon>Actinomycetes</taxon>
        <taxon>Propionibacteriales</taxon>
        <taxon>Kribbellaceae</taxon>
        <taxon>Kribbella</taxon>
    </lineage>
</organism>
<proteinExistence type="predicted"/>
<dbReference type="InterPro" id="IPR011047">
    <property type="entry name" value="Quinoprotein_ADH-like_sf"/>
</dbReference>
<dbReference type="SUPFAM" id="SSF50998">
    <property type="entry name" value="Quinoprotein alcohol dehydrogenase-like"/>
    <property type="match status" value="1"/>
</dbReference>
<evidence type="ECO:0000313" key="3">
    <source>
        <dbReference type="Proteomes" id="UP000294225"/>
    </source>
</evidence>
<dbReference type="InterPro" id="IPR002372">
    <property type="entry name" value="PQQ_rpt_dom"/>
</dbReference>
<sequence>MIRRLLRGRRLVIAIVVALGAVAGGGFLIGRPVWNARCAAGFGEIPSKELGQFRSVPVAQVNVDDFPEEYRKNARTALEVAKSPVAPLGAARGAVVVPHSYGVAGAQLAGSEDGNVRLVIGAGGLKGTATSGGVVQVDGETGRPAWGRRQAGYALGGGGLSDQFLLSQIPNDRAPRVAAVNTSNGDLAWCTKLGKDVETGWRPTFVSVAKGDALFTVRGSDSGDSADQEVRLSRLDTASGEVSWDVPVKGVTQADSLHLLGDRVLLSPLRADMDDQDRAAILTQDRDQPVRDRGALVARSVADGSASWSYRGPDERPWISNVVGTGKDVAVVISRRPVKDGDKAWSTETWMVGLDRTGKQLWKADFKDRYDYDLSRFFLVTGDLVVSQEQDPSQMVARDLATGEVRWRTPLRSGGPQLKSSTAGVLGHSLLAASYAGGLVAVDLRTGALSNPLPGENFGPVDGLAVDGRTVTIDVNGLFLTFDRVF</sequence>
<evidence type="ECO:0000313" key="2">
    <source>
        <dbReference type="EMBL" id="TCC35630.1"/>
    </source>
</evidence>
<dbReference type="Pfam" id="PF13360">
    <property type="entry name" value="PQQ_2"/>
    <property type="match status" value="2"/>
</dbReference>
<evidence type="ECO:0000259" key="1">
    <source>
        <dbReference type="Pfam" id="PF13360"/>
    </source>
</evidence>
<dbReference type="Gene3D" id="2.130.10.10">
    <property type="entry name" value="YVTN repeat-like/Quinoprotein amine dehydrogenase"/>
    <property type="match status" value="1"/>
</dbReference>
<dbReference type="RefSeq" id="WP_131497695.1">
    <property type="nucleotide sequence ID" value="NZ_SJKC01000003.1"/>
</dbReference>
<dbReference type="PANTHER" id="PTHR34512">
    <property type="entry name" value="CELL SURFACE PROTEIN"/>
    <property type="match status" value="1"/>
</dbReference>
<reference evidence="2 3" key="1">
    <citation type="submission" date="2019-02" db="EMBL/GenBank/DDBJ databases">
        <title>Kribbella capetownensis sp. nov. and Kribbella speibonae sp. nov., isolated from soil.</title>
        <authorList>
            <person name="Curtis S.M."/>
            <person name="Norton I."/>
            <person name="Everest G.J."/>
            <person name="Meyers P.R."/>
        </authorList>
    </citation>
    <scope>NUCLEOTIDE SEQUENCE [LARGE SCALE GENOMIC DNA]</scope>
    <source>
        <strain evidence="2 3">YM55</strain>
    </source>
</reference>
<name>A0A4R0ISG7_9ACTN</name>
<dbReference type="PANTHER" id="PTHR34512:SF30">
    <property type="entry name" value="OUTER MEMBRANE PROTEIN ASSEMBLY FACTOR BAMB"/>
    <property type="match status" value="1"/>
</dbReference>
<feature type="domain" description="Pyrrolo-quinoline quinone repeat" evidence="1">
    <location>
        <begin position="132"/>
        <end position="310"/>
    </location>
</feature>